<reference evidence="3 4" key="1">
    <citation type="submission" date="2018-10" db="EMBL/GenBank/DDBJ databases">
        <title>Fifty Aureobasidium pullulans genomes reveal a recombining polyextremotolerant generalist.</title>
        <authorList>
            <person name="Gostincar C."/>
            <person name="Turk M."/>
            <person name="Zajc J."/>
            <person name="Gunde-Cimerman N."/>
        </authorList>
    </citation>
    <scope>NUCLEOTIDE SEQUENCE [LARGE SCALE GENOMIC DNA]</scope>
    <source>
        <strain evidence="3 4">EXF-10751</strain>
    </source>
</reference>
<gene>
    <name evidence="3" type="ORF">D6D20_02950</name>
</gene>
<dbReference type="Proteomes" id="UP000310421">
    <property type="component" value="Unassembled WGS sequence"/>
</dbReference>
<evidence type="ECO:0000313" key="4">
    <source>
        <dbReference type="Proteomes" id="UP000310421"/>
    </source>
</evidence>
<feature type="transmembrane region" description="Helical" evidence="2">
    <location>
        <begin position="79"/>
        <end position="101"/>
    </location>
</feature>
<proteinExistence type="predicted"/>
<dbReference type="InterPro" id="IPR042432">
    <property type="entry name" value="Coa1_fungi"/>
</dbReference>
<evidence type="ECO:0000256" key="1">
    <source>
        <dbReference type="SAM" id="MobiDB-lite"/>
    </source>
</evidence>
<dbReference type="AlphaFoldDB" id="A0A4S8ZDC6"/>
<organism evidence="3 4">
    <name type="scientific">Aureobasidium pullulans</name>
    <name type="common">Black yeast</name>
    <name type="synonym">Pullularia pullulans</name>
    <dbReference type="NCBI Taxonomy" id="5580"/>
    <lineage>
        <taxon>Eukaryota</taxon>
        <taxon>Fungi</taxon>
        <taxon>Dikarya</taxon>
        <taxon>Ascomycota</taxon>
        <taxon>Pezizomycotina</taxon>
        <taxon>Dothideomycetes</taxon>
        <taxon>Dothideomycetidae</taxon>
        <taxon>Dothideales</taxon>
        <taxon>Saccotheciaceae</taxon>
        <taxon>Aureobasidium</taxon>
    </lineage>
</organism>
<name>A0A4S8ZDC6_AURPU</name>
<dbReference type="InterPro" id="IPR014807">
    <property type="entry name" value="Coa1"/>
</dbReference>
<keyword evidence="2" id="KW-0472">Membrane</keyword>
<dbReference type="PANTHER" id="PTHR28523:SF1">
    <property type="entry name" value="CYTOCHROME C OXIDASE ASSEMBLY FACTOR 1"/>
    <property type="match status" value="1"/>
</dbReference>
<evidence type="ECO:0000256" key="2">
    <source>
        <dbReference type="SAM" id="Phobius"/>
    </source>
</evidence>
<dbReference type="Pfam" id="PF08695">
    <property type="entry name" value="Coa1"/>
    <property type="match status" value="1"/>
</dbReference>
<evidence type="ECO:0000313" key="3">
    <source>
        <dbReference type="EMBL" id="THW64261.1"/>
    </source>
</evidence>
<protein>
    <submittedName>
        <fullName evidence="3">DUF1783-domain-containing protein</fullName>
    </submittedName>
</protein>
<feature type="compositionally biased region" description="Basic and acidic residues" evidence="1">
    <location>
        <begin position="1"/>
        <end position="17"/>
    </location>
</feature>
<dbReference type="GO" id="GO:0005743">
    <property type="term" value="C:mitochondrial inner membrane"/>
    <property type="evidence" value="ECO:0007669"/>
    <property type="project" value="TreeGrafter"/>
</dbReference>
<sequence length="218" mass="24631">MTASRRREETDHFERQPKSHITMPPRLPLRKPLEALSKRNNATNLTCRRTLIAPPKPNSGPLMERRADRALPDMTPSKSWMITAPLFLAAMAVSTLAIFNYQKQNSSVVTSTMYSLRTNALAREILGDEVYFASKIPYIGGEINQLHGKIDVVYWVKGTRQQAKMRFKSHRPTRMGIFETTEWSLELEDGTLIDLLNATNTDPFVATPMEAKAIAAEV</sequence>
<dbReference type="EMBL" id="QZAN01000021">
    <property type="protein sequence ID" value="THW64261.1"/>
    <property type="molecule type" value="Genomic_DNA"/>
</dbReference>
<comment type="caution">
    <text evidence="3">The sequence shown here is derived from an EMBL/GenBank/DDBJ whole genome shotgun (WGS) entry which is preliminary data.</text>
</comment>
<feature type="region of interest" description="Disordered" evidence="1">
    <location>
        <begin position="1"/>
        <end position="26"/>
    </location>
</feature>
<keyword evidence="2" id="KW-1133">Transmembrane helix</keyword>
<dbReference type="GO" id="GO:0033617">
    <property type="term" value="P:mitochondrial respiratory chain complex IV assembly"/>
    <property type="evidence" value="ECO:0007669"/>
    <property type="project" value="InterPro"/>
</dbReference>
<dbReference type="PANTHER" id="PTHR28523">
    <property type="entry name" value="CYTOCHROME C OXIDASE ASSEMBLY FACTOR 1"/>
    <property type="match status" value="1"/>
</dbReference>
<keyword evidence="2" id="KW-0812">Transmembrane</keyword>
<accession>A0A4S8ZDC6</accession>